<feature type="compositionally biased region" description="Low complexity" evidence="3">
    <location>
        <begin position="506"/>
        <end position="516"/>
    </location>
</feature>
<organism evidence="5 6">
    <name type="scientific">Paenactinomyces guangxiensis</name>
    <dbReference type="NCBI Taxonomy" id="1490290"/>
    <lineage>
        <taxon>Bacteria</taxon>
        <taxon>Bacillati</taxon>
        <taxon>Bacillota</taxon>
        <taxon>Bacilli</taxon>
        <taxon>Bacillales</taxon>
        <taxon>Thermoactinomycetaceae</taxon>
        <taxon>Paenactinomyces</taxon>
    </lineage>
</organism>
<dbReference type="InterPro" id="IPR004995">
    <property type="entry name" value="Spore_Ger"/>
</dbReference>
<name>A0A7W1WRJ7_9BACL</name>
<evidence type="ECO:0000256" key="3">
    <source>
        <dbReference type="SAM" id="MobiDB-lite"/>
    </source>
</evidence>
<dbReference type="PANTHER" id="PTHR22550">
    <property type="entry name" value="SPORE GERMINATION PROTEIN"/>
    <property type="match status" value="1"/>
</dbReference>
<dbReference type="EMBL" id="JACEIQ010000009">
    <property type="protein sequence ID" value="MBA4494768.1"/>
    <property type="molecule type" value="Genomic_DNA"/>
</dbReference>
<feature type="region of interest" description="Disordered" evidence="3">
    <location>
        <begin position="506"/>
        <end position="531"/>
    </location>
</feature>
<gene>
    <name evidence="5" type="ORF">H1191_10670</name>
</gene>
<accession>A0A7W1WRJ7</accession>
<comment type="similarity">
    <text evidence="1">Belongs to the GerABKA family.</text>
</comment>
<feature type="transmembrane region" description="Helical" evidence="4">
    <location>
        <begin position="407"/>
        <end position="429"/>
    </location>
</feature>
<reference evidence="5 6" key="1">
    <citation type="submission" date="2020-07" db="EMBL/GenBank/DDBJ databases">
        <authorList>
            <person name="Feng H."/>
        </authorList>
    </citation>
    <scope>NUCLEOTIDE SEQUENCE [LARGE SCALE GENOMIC DNA]</scope>
    <source>
        <strain evidence="6">s-10</strain>
    </source>
</reference>
<protein>
    <submittedName>
        <fullName evidence="5">Spore germination protein</fullName>
    </submittedName>
</protein>
<feature type="transmembrane region" description="Helical" evidence="4">
    <location>
        <begin position="315"/>
        <end position="337"/>
    </location>
</feature>
<feature type="transmembrane region" description="Helical" evidence="4">
    <location>
        <begin position="441"/>
        <end position="463"/>
    </location>
</feature>
<dbReference type="RefSeq" id="WP_181752001.1">
    <property type="nucleotide sequence ID" value="NZ_JACEIQ010000009.1"/>
</dbReference>
<keyword evidence="6" id="KW-1185">Reference proteome</keyword>
<proteinExistence type="inferred from homology"/>
<evidence type="ECO:0000313" key="5">
    <source>
        <dbReference type="EMBL" id="MBA4494768.1"/>
    </source>
</evidence>
<sequence>MRFWRRKRNKEKLESPPPARDGGDQFPLKKSLQDNVDRLKRELGNSPDLIIRTFELGISPRFQVVIAYIDSLVDRKMIDEWVMKSLMIDSVEFQKTLTNRNAMELIQRNALTICKIDVLDQWDQVFESILSGNAILFGEGWNQIIAADTTGGSTKPVSEPLSQIVVRGPKDSFTESIRTNIGLVRMRVKTPNLWLKKLTIGSLTKTEVAVMYIQGVANEKIVKDVMKKLKSIEIDGILESGYIEAFIENKSWTPFPTIYSTERPDVISGNLLEGRVAILIDNSPYALVLPASFNLFFQSVEDYYQRFDISTFLRLLRYTAFIVSFIAPSIYIALTTYHPEMIPTDLLINLAGQREGIPFPALVEAFLMEVIFEVIREAGIRAPKALSTAVTIVGAIVLGQTAVQSGLVTPVMVIVVALTAIASFVNPSFNVAIAARMIRFIYMILAGTFGMFGISLALIMTIAHMNTLYSYGTPYLAPFSPFIPEDHKDTVIRLPIWALRKRPSSINPNNPNRFPRGIQPPQEPGSGDPDD</sequence>
<dbReference type="InterPro" id="IPR050768">
    <property type="entry name" value="UPF0353/GerABKA_families"/>
</dbReference>
<evidence type="ECO:0000256" key="2">
    <source>
        <dbReference type="ARBA" id="ARBA00023136"/>
    </source>
</evidence>
<dbReference type="PIRSF" id="PIRSF005690">
    <property type="entry name" value="GerBA"/>
    <property type="match status" value="1"/>
</dbReference>
<dbReference type="PANTHER" id="PTHR22550:SF5">
    <property type="entry name" value="LEUCINE ZIPPER PROTEIN 4"/>
    <property type="match status" value="1"/>
</dbReference>
<comment type="caution">
    <text evidence="5">The sequence shown here is derived from an EMBL/GenBank/DDBJ whole genome shotgun (WGS) entry which is preliminary data.</text>
</comment>
<dbReference type="Pfam" id="PF03323">
    <property type="entry name" value="GerA"/>
    <property type="match status" value="1"/>
</dbReference>
<evidence type="ECO:0000256" key="1">
    <source>
        <dbReference type="ARBA" id="ARBA00005278"/>
    </source>
</evidence>
<keyword evidence="4" id="KW-1133">Transmembrane helix</keyword>
<feature type="region of interest" description="Disordered" evidence="3">
    <location>
        <begin position="1"/>
        <end position="27"/>
    </location>
</feature>
<feature type="compositionally biased region" description="Basic residues" evidence="3">
    <location>
        <begin position="1"/>
        <end position="10"/>
    </location>
</feature>
<dbReference type="AlphaFoldDB" id="A0A7W1WRJ7"/>
<evidence type="ECO:0000256" key="4">
    <source>
        <dbReference type="SAM" id="Phobius"/>
    </source>
</evidence>
<evidence type="ECO:0000313" key="6">
    <source>
        <dbReference type="Proteomes" id="UP000535491"/>
    </source>
</evidence>
<dbReference type="GO" id="GO:0009847">
    <property type="term" value="P:spore germination"/>
    <property type="evidence" value="ECO:0007669"/>
    <property type="project" value="InterPro"/>
</dbReference>
<dbReference type="Proteomes" id="UP000535491">
    <property type="component" value="Unassembled WGS sequence"/>
</dbReference>
<dbReference type="GO" id="GO:0016020">
    <property type="term" value="C:membrane"/>
    <property type="evidence" value="ECO:0007669"/>
    <property type="project" value="InterPro"/>
</dbReference>
<keyword evidence="4" id="KW-0812">Transmembrane</keyword>
<keyword evidence="2 4" id="KW-0472">Membrane</keyword>